<evidence type="ECO:0000256" key="9">
    <source>
        <dbReference type="ARBA" id="ARBA00022839"/>
    </source>
</evidence>
<dbReference type="PROSITE" id="PS50887">
    <property type="entry name" value="GGDEF"/>
    <property type="match status" value="1"/>
</dbReference>
<evidence type="ECO:0000256" key="12">
    <source>
        <dbReference type="ARBA" id="ARBA00032922"/>
    </source>
</evidence>
<dbReference type="Gene3D" id="1.10.3210.30">
    <property type="match status" value="1"/>
</dbReference>
<dbReference type="PANTHER" id="PTHR36528:SF1">
    <property type="entry name" value="CRISPR SYSTEM SINGLE-STRAND-SPECIFIC DEOXYRIBONUCLEASE CAS10_CSM1 (SUBTYPE III-A)"/>
    <property type="match status" value="1"/>
</dbReference>
<keyword evidence="11" id="KW-0051">Antiviral defense</keyword>
<dbReference type="GO" id="GO:0004519">
    <property type="term" value="F:endonuclease activity"/>
    <property type="evidence" value="ECO:0007669"/>
    <property type="project" value="UniProtKB-KW"/>
</dbReference>
<dbReference type="InterPro" id="IPR000160">
    <property type="entry name" value="GGDEF_dom"/>
</dbReference>
<comment type="caution">
    <text evidence="14">The sequence shown here is derived from an EMBL/GenBank/DDBJ whole genome shotgun (WGS) entry which is preliminary data.</text>
</comment>
<accession>A0A832LW96</accession>
<keyword evidence="7" id="KW-0255">Endonuclease</keyword>
<keyword evidence="10" id="KW-0067">ATP-binding</keyword>
<dbReference type="EMBL" id="DSZU01000087">
    <property type="protein sequence ID" value="HGV55442.1"/>
    <property type="molecule type" value="Genomic_DNA"/>
</dbReference>
<dbReference type="GO" id="GO:0046872">
    <property type="term" value="F:metal ion binding"/>
    <property type="evidence" value="ECO:0007669"/>
    <property type="project" value="UniProtKB-KW"/>
</dbReference>
<dbReference type="InterPro" id="IPR041062">
    <property type="entry name" value="Csm1_B"/>
</dbReference>
<dbReference type="InterPro" id="IPR013408">
    <property type="entry name" value="Cas10/Csm1"/>
</dbReference>
<dbReference type="NCBIfam" id="TIGR02578">
    <property type="entry name" value="cas_TM1811_Csm1"/>
    <property type="match status" value="1"/>
</dbReference>
<evidence type="ECO:0000256" key="7">
    <source>
        <dbReference type="ARBA" id="ARBA00022759"/>
    </source>
</evidence>
<protein>
    <recommendedName>
        <fullName evidence="2">CRISPR system single-strand-specific deoxyribonuclease Cas10/Csm1 (subtype III-A)</fullName>
    </recommendedName>
    <alternativeName>
        <fullName evidence="12">Cyclic oligoadenylate synthase</fullName>
    </alternativeName>
</protein>
<dbReference type="InterPro" id="IPR043128">
    <property type="entry name" value="Rev_trsase/Diguanyl_cyclase"/>
</dbReference>
<keyword evidence="5" id="KW-0479">Metal-binding</keyword>
<evidence type="ECO:0000256" key="10">
    <source>
        <dbReference type="ARBA" id="ARBA00022840"/>
    </source>
</evidence>
<keyword evidence="3" id="KW-0808">Transferase</keyword>
<evidence type="ECO:0000256" key="1">
    <source>
        <dbReference type="ARBA" id="ARBA00005700"/>
    </source>
</evidence>
<dbReference type="Pfam" id="PF22335">
    <property type="entry name" value="Cas10-Cmr2_palm2"/>
    <property type="match status" value="1"/>
</dbReference>
<proteinExistence type="inferred from homology"/>
<evidence type="ECO:0000256" key="6">
    <source>
        <dbReference type="ARBA" id="ARBA00022741"/>
    </source>
</evidence>
<organism evidence="14">
    <name type="scientific">Caldimicrobium thiodismutans</name>
    <dbReference type="NCBI Taxonomy" id="1653476"/>
    <lineage>
        <taxon>Bacteria</taxon>
        <taxon>Pseudomonadati</taxon>
        <taxon>Thermodesulfobacteriota</taxon>
        <taxon>Thermodesulfobacteria</taxon>
        <taxon>Thermodesulfobacteriales</taxon>
        <taxon>Thermodesulfobacteriaceae</taxon>
        <taxon>Caldimicrobium</taxon>
    </lineage>
</organism>
<evidence type="ECO:0000256" key="11">
    <source>
        <dbReference type="ARBA" id="ARBA00023118"/>
    </source>
</evidence>
<feature type="domain" description="GGDEF" evidence="13">
    <location>
        <begin position="593"/>
        <end position="738"/>
    </location>
</feature>
<dbReference type="GO" id="GO:0004527">
    <property type="term" value="F:exonuclease activity"/>
    <property type="evidence" value="ECO:0007669"/>
    <property type="project" value="UniProtKB-KW"/>
</dbReference>
<dbReference type="InterPro" id="IPR038257">
    <property type="entry name" value="CRISPR-assoc_Cas3_HD_sf"/>
</dbReference>
<dbReference type="GO" id="GO:0005524">
    <property type="term" value="F:ATP binding"/>
    <property type="evidence" value="ECO:0007669"/>
    <property type="project" value="UniProtKB-KW"/>
</dbReference>
<evidence type="ECO:0000256" key="5">
    <source>
        <dbReference type="ARBA" id="ARBA00022723"/>
    </source>
</evidence>
<keyword evidence="8" id="KW-0378">Hydrolase</keyword>
<dbReference type="GO" id="GO:0016740">
    <property type="term" value="F:transferase activity"/>
    <property type="evidence" value="ECO:0007669"/>
    <property type="project" value="UniProtKB-KW"/>
</dbReference>
<dbReference type="Gene3D" id="3.30.70.270">
    <property type="match status" value="1"/>
</dbReference>
<dbReference type="AlphaFoldDB" id="A0A832LW96"/>
<comment type="similarity">
    <text evidence="1">Belongs to the CRISPR-associated Cas10/Csm1 family.</text>
</comment>
<gene>
    <name evidence="14" type="primary">cas10</name>
    <name evidence="14" type="ORF">ENT73_05080</name>
</gene>
<keyword evidence="9" id="KW-0269">Exonuclease</keyword>
<keyword evidence="4" id="KW-0540">Nuclease</keyword>
<keyword evidence="6" id="KW-0547">Nucleotide-binding</keyword>
<dbReference type="InterPro" id="IPR054767">
    <property type="entry name" value="Cas10-Cmr2_palm2"/>
</dbReference>
<sequence>MSNLDTLHLKIILAALLHDLGKAFQRAYTGYAKHVESKLFSDFREYESRKKGTDYSHKHALFTAYILEKHLLNYIPQEFQVSCSDADSLVNLAGMHHNPRSPEQLIISEADELSSGFKKIESEEQEEKPSSESPRNYFASTIFEDISLSGTWEKKPDLEAKIYYDLCKLSPKAIFPKRLLEIVDKNQKIEEVAKRKYLDLISDFLEAFSKLYHKKSPELWLSHLVSLLMEYFSLIPSATKARTSKGDFTDLWSDISLFDHLYFTASLASALYMYHTKSNTLNESEIKNREKDKFLLLEGNFYGIQKFIFSEGGSTRRYAAKILRGRSFMVSLMSELCADYILRNLGLNQVSTLFNTAGKFLLLLPNLPEIRDKLPALETEINKWLYERFYGETSIGITWIPFAPRDLLSPQGYESLISSLGQKAEEKKFQKFDLYEFGGFPGDYFEHFSGYSICDLCMRRPASEEVFFEEDSKIRICSVCADQKRLGESLVKKPFLAIYNSQVKQTTLKECYFYSYKISFLDEKELSQLKTDRLLYLWDIRLPIDAGKQDENFYLAKKFLNAYVPREEKGVLSFEDLARKSLEDTPNGKVGAVALGVVKADLDNLGYIFAKGFRESKRTFSRYLTLSRFLNLFFAYFLPYYCAKEHKYIYNVFAGGDDLFVVGPWRQTITFIREVRKLFREYTAFNPSFTISAGYLLTKPIIPVSEIAERVEGKLYEAKNNKDEASGRTKDSLHIFGEAVFWEELDILLGELYEKLKAWLSEELFTKVFLFKLNELSEMRRLEREMMKEGRIKLDGLRALLWRSKLYYFGVRNIRLKLPKEEQERKLQEILVTLTDALNKYGGAFRVPLWHILYETRRVSDE</sequence>
<dbReference type="Pfam" id="PF18211">
    <property type="entry name" value="Csm1_B"/>
    <property type="match status" value="1"/>
</dbReference>
<reference evidence="14" key="1">
    <citation type="journal article" date="2020" name="mSystems">
        <title>Genome- and Community-Level Interaction Insights into Carbon Utilization and Element Cycling Functions of Hydrothermarchaeota in Hydrothermal Sediment.</title>
        <authorList>
            <person name="Zhou Z."/>
            <person name="Liu Y."/>
            <person name="Xu W."/>
            <person name="Pan J."/>
            <person name="Luo Z.H."/>
            <person name="Li M."/>
        </authorList>
    </citation>
    <scope>NUCLEOTIDE SEQUENCE [LARGE SCALE GENOMIC DNA]</scope>
    <source>
        <strain evidence="14">SpSt-605</strain>
    </source>
</reference>
<evidence type="ECO:0000256" key="8">
    <source>
        <dbReference type="ARBA" id="ARBA00022801"/>
    </source>
</evidence>
<evidence type="ECO:0000259" key="13">
    <source>
        <dbReference type="PROSITE" id="PS50887"/>
    </source>
</evidence>
<dbReference type="PANTHER" id="PTHR36528">
    <property type="entry name" value="CRISPR SYSTEM SINGLE-STRAND-SPECIFIC DEOXYRIBONUCLEASE CAS10/CSM1 (SUBTYPE III-A)"/>
    <property type="match status" value="1"/>
</dbReference>
<name>A0A832LW96_9BACT</name>
<evidence type="ECO:0000313" key="14">
    <source>
        <dbReference type="EMBL" id="HGV55442.1"/>
    </source>
</evidence>
<evidence type="ECO:0000256" key="4">
    <source>
        <dbReference type="ARBA" id="ARBA00022722"/>
    </source>
</evidence>
<dbReference type="GO" id="GO:0051607">
    <property type="term" value="P:defense response to virus"/>
    <property type="evidence" value="ECO:0007669"/>
    <property type="project" value="UniProtKB-KW"/>
</dbReference>
<dbReference type="InterPro" id="IPR006483">
    <property type="entry name" value="CRISPR-assoc_Cas3_HD"/>
</dbReference>
<evidence type="ECO:0000256" key="2">
    <source>
        <dbReference type="ARBA" id="ARBA00014333"/>
    </source>
</evidence>
<dbReference type="Pfam" id="PF18019">
    <property type="entry name" value="Cas3_HD"/>
    <property type="match status" value="1"/>
</dbReference>
<dbReference type="SUPFAM" id="SSF109604">
    <property type="entry name" value="HD-domain/PDEase-like"/>
    <property type="match status" value="1"/>
</dbReference>
<dbReference type="InterPro" id="IPR052117">
    <property type="entry name" value="Cas10/Csm1_subtype-III-A"/>
</dbReference>
<evidence type="ECO:0000256" key="3">
    <source>
        <dbReference type="ARBA" id="ARBA00022679"/>
    </source>
</evidence>